<geneLocation type="plasmid" evidence="1">
    <name>pKpnU95</name>
</geneLocation>
<gene>
    <name evidence="1" type="ORF">pKpnU95_00236</name>
</gene>
<dbReference type="EMBL" id="MK552109">
    <property type="protein sequence ID" value="QGW59068.1"/>
    <property type="molecule type" value="Genomic_DNA"/>
</dbReference>
<sequence>MSYSNFRWLIERITQLKSHERGNRRIRKKSYAKLTVFS</sequence>
<dbReference type="AlphaFoldDB" id="A0A857AXA3"/>
<reference evidence="1" key="1">
    <citation type="submission" date="2019-12" db="EMBL/GenBank/DDBJ databases">
        <title>Klebsiella pneumoniae strain U95 multidrug resistance plasmid pKpnU95.</title>
        <authorList>
            <person name="Navon-Venezia S."/>
            <person name="Kondratyeva K."/>
            <person name="Gancz A."/>
        </authorList>
    </citation>
    <scope>NUCLEOTIDE SEQUENCE</scope>
    <source>
        <strain evidence="1">U95</strain>
        <plasmid evidence="1">pKpnU95</plasmid>
    </source>
</reference>
<evidence type="ECO:0000313" key="1">
    <source>
        <dbReference type="EMBL" id="QGW59068.1"/>
    </source>
</evidence>
<organism evidence="1">
    <name type="scientific">Klebsiella pneumoniae</name>
    <dbReference type="NCBI Taxonomy" id="573"/>
    <lineage>
        <taxon>Bacteria</taxon>
        <taxon>Pseudomonadati</taxon>
        <taxon>Pseudomonadota</taxon>
        <taxon>Gammaproteobacteria</taxon>
        <taxon>Enterobacterales</taxon>
        <taxon>Enterobacteriaceae</taxon>
        <taxon>Klebsiella/Raoultella group</taxon>
        <taxon>Klebsiella</taxon>
        <taxon>Klebsiella pneumoniae complex</taxon>
    </lineage>
</organism>
<keyword evidence="1" id="KW-0614">Plasmid</keyword>
<accession>A0A857AXA3</accession>
<name>A0A857AXA3_KLEPN</name>
<proteinExistence type="predicted"/>
<protein>
    <submittedName>
        <fullName evidence="1">Uncharacterized protein</fullName>
    </submittedName>
</protein>